<dbReference type="Pfam" id="PF00378">
    <property type="entry name" value="ECH_1"/>
    <property type="match status" value="2"/>
</dbReference>
<dbReference type="InterPro" id="IPR001753">
    <property type="entry name" value="Enoyl-CoA_hydra/iso"/>
</dbReference>
<reference evidence="4" key="1">
    <citation type="submission" date="2017-03" db="EMBL/GenBank/DDBJ databases">
        <title>Genomes of endolithic fungi from Antarctica.</title>
        <authorList>
            <person name="Coleine C."/>
            <person name="Masonjones S."/>
            <person name="Stajich J.E."/>
        </authorList>
    </citation>
    <scope>NUCLEOTIDE SEQUENCE [LARGE SCALE GENOMIC DNA]</scope>
    <source>
        <strain evidence="4">CCFEE 5527</strain>
    </source>
</reference>
<dbReference type="InParanoid" id="A0A1V8TKV6"/>
<evidence type="ECO:0000256" key="2">
    <source>
        <dbReference type="ARBA" id="ARBA00023026"/>
    </source>
</evidence>
<evidence type="ECO:0000313" key="3">
    <source>
        <dbReference type="EMBL" id="OQO11868.1"/>
    </source>
</evidence>
<dbReference type="OrthoDB" id="2018133at2759"/>
<dbReference type="InterPro" id="IPR029045">
    <property type="entry name" value="ClpP/crotonase-like_dom_sf"/>
</dbReference>
<name>A0A1V8TKV6_9PEZI</name>
<dbReference type="InterPro" id="IPR014748">
    <property type="entry name" value="Enoyl-CoA_hydra_C"/>
</dbReference>
<dbReference type="PANTHER" id="PTHR43684">
    <property type="match status" value="1"/>
</dbReference>
<dbReference type="CDD" id="cd06558">
    <property type="entry name" value="crotonase-like"/>
    <property type="match status" value="1"/>
</dbReference>
<dbReference type="SUPFAM" id="SSF52096">
    <property type="entry name" value="ClpP/crotonase"/>
    <property type="match status" value="1"/>
</dbReference>
<dbReference type="Gene3D" id="1.10.12.10">
    <property type="entry name" value="Lyase 2-enoyl-coa Hydratase, Chain A, domain 2"/>
    <property type="match status" value="1"/>
</dbReference>
<gene>
    <name evidence="3" type="ORF">B0A48_03595</name>
</gene>
<evidence type="ECO:0000313" key="4">
    <source>
        <dbReference type="Proteomes" id="UP000192596"/>
    </source>
</evidence>
<dbReference type="AlphaFoldDB" id="A0A1V8TKV6"/>
<accession>A0A1V8TKV6</accession>
<keyword evidence="2" id="KW-0843">Virulence</keyword>
<dbReference type="Gene3D" id="3.90.226.10">
    <property type="entry name" value="2-enoyl-CoA Hydratase, Chain A, domain 1"/>
    <property type="match status" value="2"/>
</dbReference>
<dbReference type="PANTHER" id="PTHR43684:SF4">
    <property type="entry name" value="ENOYL-COA HYDRATASE_ISOMERASE FAMILY PROTEIN (AFU_ORTHOLOGUE AFUA_1G01890)"/>
    <property type="match status" value="1"/>
</dbReference>
<dbReference type="STRING" id="1507870.A0A1V8TKV6"/>
<comment type="similarity">
    <text evidence="1">Belongs to the enoyl-CoA hydratase/isomerase family.</text>
</comment>
<evidence type="ECO:0000256" key="1">
    <source>
        <dbReference type="ARBA" id="ARBA00005254"/>
    </source>
</evidence>
<keyword evidence="4" id="KW-1185">Reference proteome</keyword>
<dbReference type="Proteomes" id="UP000192596">
    <property type="component" value="Unassembled WGS sequence"/>
</dbReference>
<sequence length="284" mass="30684">MASIPIPDSYASLPLTQISVSHNPQTSKTATKVLTISLSRPKNFNAFTPTMEAELVTVFNTISVDPRVKVAILTGGLLAPKTGSPKGTAGPSIFCAGADLDRGFGDGQGEHPRDHRDGGGRVALAIYRLMEACSSWFLPRLIGMSRALHLTTTGAIYPASHALFGDLFTELVPHPTAVLPRALALADEIAENTSTVSSYLMREMMYRGADSPEGQHLLDSRIIYELFGSKDNTEGVKAFMQKRAADFKGTVEEDAPASWPWWESVDVAQAGQREGYVFKAKGKL</sequence>
<dbReference type="EMBL" id="NAJO01000006">
    <property type="protein sequence ID" value="OQO11868.1"/>
    <property type="molecule type" value="Genomic_DNA"/>
</dbReference>
<organism evidence="3 4">
    <name type="scientific">Cryoendolithus antarcticus</name>
    <dbReference type="NCBI Taxonomy" id="1507870"/>
    <lineage>
        <taxon>Eukaryota</taxon>
        <taxon>Fungi</taxon>
        <taxon>Dikarya</taxon>
        <taxon>Ascomycota</taxon>
        <taxon>Pezizomycotina</taxon>
        <taxon>Dothideomycetes</taxon>
        <taxon>Dothideomycetidae</taxon>
        <taxon>Cladosporiales</taxon>
        <taxon>Cladosporiaceae</taxon>
        <taxon>Cryoendolithus</taxon>
    </lineage>
</organism>
<dbReference type="InterPro" id="IPR051053">
    <property type="entry name" value="ECH/Chromodomain_protein"/>
</dbReference>
<proteinExistence type="inferred from homology"/>
<protein>
    <submittedName>
        <fullName evidence="3">Uncharacterized protein</fullName>
    </submittedName>
</protein>
<comment type="caution">
    <text evidence="3">The sequence shown here is derived from an EMBL/GenBank/DDBJ whole genome shotgun (WGS) entry which is preliminary data.</text>
</comment>